<comment type="similarity">
    <text evidence="1">Belongs to the C/M/P thioester hydrolase family.</text>
</comment>
<accession>A0A494TIY5</accession>
<dbReference type="InterPro" id="IPR029069">
    <property type="entry name" value="HotDog_dom_sf"/>
</dbReference>
<dbReference type="InterPro" id="IPR003703">
    <property type="entry name" value="Acyl_CoA_thio"/>
</dbReference>
<keyword evidence="2" id="KW-0378">Hydrolase</keyword>
<reference evidence="5 6" key="1">
    <citation type="submission" date="2018-09" db="EMBL/GenBank/DDBJ databases">
        <title>Sphingomonas peninsula sp. nov., isolated from fildes peninsula, Antarctic soil.</title>
        <authorList>
            <person name="Yingchao G."/>
        </authorList>
    </citation>
    <scope>NUCLEOTIDE SEQUENCE [LARGE SCALE GENOMIC DNA]</scope>
    <source>
        <strain evidence="5 6">YZ-8</strain>
        <plasmid evidence="5 6">unnamed1</plasmid>
    </source>
</reference>
<dbReference type="GO" id="GO:0047617">
    <property type="term" value="F:fatty acyl-CoA hydrolase activity"/>
    <property type="evidence" value="ECO:0007669"/>
    <property type="project" value="InterPro"/>
</dbReference>
<name>A0A494TIY5_SPHPE</name>
<dbReference type="SUPFAM" id="SSF54637">
    <property type="entry name" value="Thioesterase/thiol ester dehydrase-isomerase"/>
    <property type="match status" value="2"/>
</dbReference>
<feature type="domain" description="Acyl-CoA thioesterase 2 C-terminal" evidence="3">
    <location>
        <begin position="165"/>
        <end position="269"/>
    </location>
</feature>
<dbReference type="OrthoDB" id="9781019at2"/>
<evidence type="ECO:0000259" key="4">
    <source>
        <dbReference type="Pfam" id="PF13622"/>
    </source>
</evidence>
<dbReference type="PANTHER" id="PTHR11066">
    <property type="entry name" value="ACYL-COA THIOESTERASE"/>
    <property type="match status" value="1"/>
</dbReference>
<geneLocation type="plasmid" evidence="5">
    <name>unnamed1</name>
</geneLocation>
<dbReference type="Pfam" id="PF02551">
    <property type="entry name" value="Acyl_CoA_thio"/>
    <property type="match status" value="1"/>
</dbReference>
<dbReference type="KEGG" id="spha:D3Y57_03460"/>
<protein>
    <submittedName>
        <fullName evidence="5">Acyl-CoA thioesterase II</fullName>
    </submittedName>
</protein>
<dbReference type="PANTHER" id="PTHR11066:SF34">
    <property type="entry name" value="ACYL-COENZYME A THIOESTERASE 8"/>
    <property type="match status" value="1"/>
</dbReference>
<dbReference type="InterPro" id="IPR042171">
    <property type="entry name" value="Acyl-CoA_hotdog"/>
</dbReference>
<keyword evidence="6" id="KW-1185">Reference proteome</keyword>
<dbReference type="AlphaFoldDB" id="A0A494TIY5"/>
<dbReference type="GO" id="GO:0006637">
    <property type="term" value="P:acyl-CoA metabolic process"/>
    <property type="evidence" value="ECO:0007669"/>
    <property type="project" value="InterPro"/>
</dbReference>
<feature type="domain" description="Acyl-CoA thioesterase-like N-terminal HotDog" evidence="4">
    <location>
        <begin position="36"/>
        <end position="113"/>
    </location>
</feature>
<gene>
    <name evidence="5" type="ORF">D3Y57_03460</name>
</gene>
<dbReference type="Proteomes" id="UP000276254">
    <property type="component" value="Plasmid unnamed1"/>
</dbReference>
<dbReference type="InterPro" id="IPR049449">
    <property type="entry name" value="TesB_ACOT8-like_N"/>
</dbReference>
<sequence length="289" mass="32017">MAESLVVPPVKTLIEMLALERTGADLFTGHAPRDDGFRIFGGAAVAQSLLAAYDSVGDRVCHSLHCYFIHPGDPAKPVLFRVDRTRDGGAFATRHVSAMQDGRTILELLASFQRPSGPSFEHQAPLPAAPAPETLIDDDLRGVSVGIQLRNVRLPRPGFDVETLPPRHQTWFRSQQSLGPEIRFHQAALAYASDFAQLPTIVQPHPVTWDTPEFQFTSLDHAIWFHRPFDFTNWHLCDMETPSSSGERGLSRSTIYGQDGTLVATVVQEAMIRMREPNPLSQSILDAMV</sequence>
<keyword evidence="5" id="KW-0614">Plasmid</keyword>
<dbReference type="Pfam" id="PF13622">
    <property type="entry name" value="4HBT_3"/>
    <property type="match status" value="1"/>
</dbReference>
<evidence type="ECO:0000313" key="6">
    <source>
        <dbReference type="Proteomes" id="UP000276254"/>
    </source>
</evidence>
<dbReference type="Gene3D" id="2.40.160.210">
    <property type="entry name" value="Acyl-CoA thioesterase, double hotdog domain"/>
    <property type="match status" value="1"/>
</dbReference>
<organism evidence="5 6">
    <name type="scientific">Sphingomonas paeninsulae</name>
    <dbReference type="NCBI Taxonomy" id="2319844"/>
    <lineage>
        <taxon>Bacteria</taxon>
        <taxon>Pseudomonadati</taxon>
        <taxon>Pseudomonadota</taxon>
        <taxon>Alphaproteobacteria</taxon>
        <taxon>Sphingomonadales</taxon>
        <taxon>Sphingomonadaceae</taxon>
        <taxon>Sphingomonas</taxon>
    </lineage>
</organism>
<dbReference type="InterPro" id="IPR025652">
    <property type="entry name" value="TesB_C"/>
</dbReference>
<evidence type="ECO:0000256" key="2">
    <source>
        <dbReference type="ARBA" id="ARBA00022801"/>
    </source>
</evidence>
<dbReference type="CDD" id="cd03444">
    <property type="entry name" value="Thioesterase_II_repeat1"/>
    <property type="match status" value="1"/>
</dbReference>
<dbReference type="CDD" id="cd03445">
    <property type="entry name" value="Thioesterase_II_repeat2"/>
    <property type="match status" value="1"/>
</dbReference>
<proteinExistence type="inferred from homology"/>
<evidence type="ECO:0000259" key="3">
    <source>
        <dbReference type="Pfam" id="PF02551"/>
    </source>
</evidence>
<evidence type="ECO:0000256" key="1">
    <source>
        <dbReference type="ARBA" id="ARBA00006538"/>
    </source>
</evidence>
<dbReference type="EMBL" id="CP032828">
    <property type="protein sequence ID" value="AYJ85105.1"/>
    <property type="molecule type" value="Genomic_DNA"/>
</dbReference>
<dbReference type="GO" id="GO:0009062">
    <property type="term" value="P:fatty acid catabolic process"/>
    <property type="evidence" value="ECO:0007669"/>
    <property type="project" value="TreeGrafter"/>
</dbReference>
<evidence type="ECO:0000313" key="5">
    <source>
        <dbReference type="EMBL" id="AYJ85105.1"/>
    </source>
</evidence>